<evidence type="ECO:0000313" key="3">
    <source>
        <dbReference type="EMBL" id="SFC59755.1"/>
    </source>
</evidence>
<dbReference type="PATRIC" id="fig|728005.3.peg.4061"/>
<dbReference type="InterPro" id="IPR009780">
    <property type="entry name" value="DUF1344"/>
</dbReference>
<dbReference type="Pfam" id="PF07076">
    <property type="entry name" value="DUF1344"/>
    <property type="match status" value="1"/>
</dbReference>
<name>A0A0F5PYF9_9HYPH</name>
<organism evidence="3 5">
    <name type="scientific">Devosia psychrophila</name>
    <dbReference type="NCBI Taxonomy" id="728005"/>
    <lineage>
        <taxon>Bacteria</taxon>
        <taxon>Pseudomonadati</taxon>
        <taxon>Pseudomonadota</taxon>
        <taxon>Alphaproteobacteria</taxon>
        <taxon>Hyphomicrobiales</taxon>
        <taxon>Devosiaceae</taxon>
        <taxon>Devosia</taxon>
    </lineage>
</organism>
<feature type="chain" id="PRO_5010418764" description="DUF1344 domain-containing protein" evidence="1">
    <location>
        <begin position="23"/>
        <end position="102"/>
    </location>
</feature>
<keyword evidence="4" id="KW-1185">Reference proteome</keyword>
<dbReference type="RefSeq" id="WP_046170422.1">
    <property type="nucleotide sequence ID" value="NZ_FOMB01000007.1"/>
</dbReference>
<keyword evidence="1" id="KW-0732">Signal</keyword>
<accession>A0A0F5PYF9</accession>
<dbReference type="AlphaFoldDB" id="A0A0F5PYF9"/>
<evidence type="ECO:0000313" key="4">
    <source>
        <dbReference type="Proteomes" id="UP000033519"/>
    </source>
</evidence>
<dbReference type="EMBL" id="LAPV01000086">
    <property type="protein sequence ID" value="KKC33635.1"/>
    <property type="molecule type" value="Genomic_DNA"/>
</dbReference>
<dbReference type="Proteomes" id="UP000182258">
    <property type="component" value="Unassembled WGS sequence"/>
</dbReference>
<dbReference type="EMBL" id="FOMB01000007">
    <property type="protein sequence ID" value="SFC59755.1"/>
    <property type="molecule type" value="Genomic_DNA"/>
</dbReference>
<evidence type="ECO:0000256" key="1">
    <source>
        <dbReference type="SAM" id="SignalP"/>
    </source>
</evidence>
<proteinExistence type="predicted"/>
<evidence type="ECO:0000313" key="2">
    <source>
        <dbReference type="EMBL" id="KKC33635.1"/>
    </source>
</evidence>
<feature type="signal peptide" evidence="1">
    <location>
        <begin position="1"/>
        <end position="22"/>
    </location>
</feature>
<reference evidence="2 4" key="1">
    <citation type="submission" date="2015-03" db="EMBL/GenBank/DDBJ databases">
        <authorList>
            <person name="Lepp D."/>
            <person name="Hassan Y.I."/>
            <person name="Li X.-Z."/>
            <person name="Zhou T."/>
        </authorList>
    </citation>
    <scope>NUCLEOTIDE SEQUENCE [LARGE SCALE GENOMIC DNA]</scope>
    <source>
        <strain evidence="2 4">Cr7-05</strain>
    </source>
</reference>
<evidence type="ECO:0000313" key="5">
    <source>
        <dbReference type="Proteomes" id="UP000182258"/>
    </source>
</evidence>
<reference evidence="3 5" key="2">
    <citation type="submission" date="2016-10" db="EMBL/GenBank/DDBJ databases">
        <authorList>
            <person name="de Groot N.N."/>
        </authorList>
    </citation>
    <scope>NUCLEOTIDE SEQUENCE [LARGE SCALE GENOMIC DNA]</scope>
    <source>
        <strain evidence="3 5">CGMCC 1.10210</strain>
    </source>
</reference>
<dbReference type="STRING" id="728005.SAMN04488059_107123"/>
<protein>
    <recommendedName>
        <fullName evidence="6">DUF1344 domain-containing protein</fullName>
    </recommendedName>
</protein>
<gene>
    <name evidence="3" type="ORF">SAMN04488059_107123</name>
    <name evidence="2" type="ORF">WH91_07770</name>
</gene>
<sequence>MRKILIPLALALIAGSSGMAFAASTATPAAKPAAISSMATPQSIGGTVKAFDLKSHSLTLNNGIAYTLPSTFKDPGIKVGQKLTVQWKMNGKAYDATSVKLG</sequence>
<dbReference type="Proteomes" id="UP000033519">
    <property type="component" value="Unassembled WGS sequence"/>
</dbReference>
<evidence type="ECO:0008006" key="6">
    <source>
        <dbReference type="Google" id="ProtNLM"/>
    </source>
</evidence>
<dbReference type="OrthoDB" id="7868674at2"/>